<sequence>MAQSKISKWESAIEIGPYGYKPRKYPPRSVPLRSAGKGNIHHRNQEQLFGDRTEKLNANISLGKICIH</sequence>
<keyword evidence="1" id="KW-1185">Reference proteome</keyword>
<evidence type="ECO:0000313" key="2">
    <source>
        <dbReference type="WBParaSite" id="nRc.2.0.1.t39077-RA"/>
    </source>
</evidence>
<dbReference type="AlphaFoldDB" id="A0A915KKX2"/>
<accession>A0A915KKX2</accession>
<dbReference type="Proteomes" id="UP000887565">
    <property type="component" value="Unplaced"/>
</dbReference>
<evidence type="ECO:0000313" key="1">
    <source>
        <dbReference type="Proteomes" id="UP000887565"/>
    </source>
</evidence>
<protein>
    <submittedName>
        <fullName evidence="2">Uncharacterized protein</fullName>
    </submittedName>
</protein>
<organism evidence="1 2">
    <name type="scientific">Romanomermis culicivorax</name>
    <name type="common">Nematode worm</name>
    <dbReference type="NCBI Taxonomy" id="13658"/>
    <lineage>
        <taxon>Eukaryota</taxon>
        <taxon>Metazoa</taxon>
        <taxon>Ecdysozoa</taxon>
        <taxon>Nematoda</taxon>
        <taxon>Enoplea</taxon>
        <taxon>Dorylaimia</taxon>
        <taxon>Mermithida</taxon>
        <taxon>Mermithoidea</taxon>
        <taxon>Mermithidae</taxon>
        <taxon>Romanomermis</taxon>
    </lineage>
</organism>
<reference evidence="2" key="1">
    <citation type="submission" date="2022-11" db="UniProtKB">
        <authorList>
            <consortium name="WormBaseParasite"/>
        </authorList>
    </citation>
    <scope>IDENTIFICATION</scope>
</reference>
<proteinExistence type="predicted"/>
<dbReference type="WBParaSite" id="nRc.2.0.1.t39077-RA">
    <property type="protein sequence ID" value="nRc.2.0.1.t39077-RA"/>
    <property type="gene ID" value="nRc.2.0.1.g39077"/>
</dbReference>
<name>A0A915KKX2_ROMCU</name>